<feature type="region of interest" description="Disordered" evidence="1">
    <location>
        <begin position="174"/>
        <end position="202"/>
    </location>
</feature>
<dbReference type="InParanoid" id="A0A2P6NEE1"/>
<dbReference type="STRING" id="1890364.A0A2P6NEE1"/>
<feature type="domain" description="PB1" evidence="2">
    <location>
        <begin position="20"/>
        <end position="100"/>
    </location>
</feature>
<evidence type="ECO:0000256" key="1">
    <source>
        <dbReference type="SAM" id="MobiDB-lite"/>
    </source>
</evidence>
<evidence type="ECO:0000259" key="2">
    <source>
        <dbReference type="PROSITE" id="PS51745"/>
    </source>
</evidence>
<accession>A0A2P6NEE1</accession>
<reference evidence="3 4" key="1">
    <citation type="journal article" date="2018" name="Genome Biol. Evol.">
        <title>Multiple Roots of Fruiting Body Formation in Amoebozoa.</title>
        <authorList>
            <person name="Hillmann F."/>
            <person name="Forbes G."/>
            <person name="Novohradska S."/>
            <person name="Ferling I."/>
            <person name="Riege K."/>
            <person name="Groth M."/>
            <person name="Westermann M."/>
            <person name="Marz M."/>
            <person name="Spaller T."/>
            <person name="Winckler T."/>
            <person name="Schaap P."/>
            <person name="Glockner G."/>
        </authorList>
    </citation>
    <scope>NUCLEOTIDE SEQUENCE [LARGE SCALE GENOMIC DNA]</scope>
    <source>
        <strain evidence="3 4">Jena</strain>
    </source>
</reference>
<dbReference type="Gene3D" id="2.60.40.10">
    <property type="entry name" value="Immunoglobulins"/>
    <property type="match status" value="1"/>
</dbReference>
<dbReference type="Gene3D" id="3.10.20.90">
    <property type="entry name" value="Phosphatidylinositol 3-kinase Catalytic Subunit, Chain A, domain 1"/>
    <property type="match status" value="1"/>
</dbReference>
<dbReference type="EMBL" id="MDYQ01000106">
    <property type="protein sequence ID" value="PRP82320.1"/>
    <property type="molecule type" value="Genomic_DNA"/>
</dbReference>
<dbReference type="SUPFAM" id="SSF54277">
    <property type="entry name" value="CAD &amp; PB1 domains"/>
    <property type="match status" value="1"/>
</dbReference>
<keyword evidence="4" id="KW-1185">Reference proteome</keyword>
<dbReference type="InterPro" id="IPR009060">
    <property type="entry name" value="UBA-like_sf"/>
</dbReference>
<comment type="caution">
    <text evidence="3">The sequence shown here is derived from an EMBL/GenBank/DDBJ whole genome shotgun (WGS) entry which is preliminary data.</text>
</comment>
<dbReference type="InterPro" id="IPR013783">
    <property type="entry name" value="Ig-like_fold"/>
</dbReference>
<dbReference type="CDD" id="cd05992">
    <property type="entry name" value="PB1"/>
    <property type="match status" value="1"/>
</dbReference>
<dbReference type="PROSITE" id="PS51745">
    <property type="entry name" value="PB1"/>
    <property type="match status" value="1"/>
</dbReference>
<dbReference type="CDD" id="cd14947">
    <property type="entry name" value="NBR1_like"/>
    <property type="match status" value="1"/>
</dbReference>
<name>A0A2P6NEE1_9EUKA</name>
<dbReference type="PANTHER" id="PTHR20930:SF0">
    <property type="entry name" value="PROTEIN ILRUN"/>
    <property type="match status" value="1"/>
</dbReference>
<dbReference type="Pfam" id="PF16158">
    <property type="entry name" value="N_BRCA1_IG"/>
    <property type="match status" value="1"/>
</dbReference>
<dbReference type="InterPro" id="IPR000270">
    <property type="entry name" value="PB1_dom"/>
</dbReference>
<dbReference type="PANTHER" id="PTHR20930">
    <property type="entry name" value="OVARIAN CARCINOMA ANTIGEN CA125-RELATED"/>
    <property type="match status" value="1"/>
</dbReference>
<evidence type="ECO:0000313" key="4">
    <source>
        <dbReference type="Proteomes" id="UP000241769"/>
    </source>
</evidence>
<dbReference type="OrthoDB" id="20017at2759"/>
<evidence type="ECO:0000313" key="3">
    <source>
        <dbReference type="EMBL" id="PRP82320.1"/>
    </source>
</evidence>
<dbReference type="InterPro" id="IPR053793">
    <property type="entry name" value="PB1-like"/>
</dbReference>
<protein>
    <recommendedName>
        <fullName evidence="2">PB1 domain-containing protein</fullName>
    </recommendedName>
</protein>
<sequence length="475" mass="52174">MNFGFLLEEKISFKDTDIIMLTVKVTHKDQVRRSTIPVHTPYSEFKSRIGQLVGVKHELFNLQYEDDEGDLISLTNDEDLREAYNVGSKSTSLRLRTILLNDKPVNMAGGWGENVDRGVTSVLDSIPPAKLEQMIGRVLSAPQMQHTFLQTLLAAMPNVKTGMIPTDMIADSKAESKKVTPPPQPTQLPQPNAPVQTRPEPAPMATPPRTMYPAAQNFDSPALFGGLPAGPSIHNSGMMHSQNMMGSHNPSYYTMPPGLPYPIAGSMQSLHNSSNERLSANLVRDLSYPEGTKLPPRAPFLKTWRVQNTGNIPWPSTTRLVWDGGDTFGFKCESNPICLSPGQQGDVTIPLEAPANVGRITASWRLCSGNGEKFGPRMWCDVSVVDPSQMYPQLRESPIPVQQNHSENVSTQVSTSGGFSQGQGQVLKSGANFEGGLKQLEDMGFRDREANIRMMIQHNGEVLKVVQALLSQEGK</sequence>
<dbReference type="Gene3D" id="1.10.8.10">
    <property type="entry name" value="DNA helicase RuvA subunit, C-terminal domain"/>
    <property type="match status" value="1"/>
</dbReference>
<dbReference type="SMART" id="SM00666">
    <property type="entry name" value="PB1"/>
    <property type="match status" value="1"/>
</dbReference>
<organism evidence="3 4">
    <name type="scientific">Planoprotostelium fungivorum</name>
    <dbReference type="NCBI Taxonomy" id="1890364"/>
    <lineage>
        <taxon>Eukaryota</taxon>
        <taxon>Amoebozoa</taxon>
        <taxon>Evosea</taxon>
        <taxon>Variosea</taxon>
        <taxon>Cavosteliida</taxon>
        <taxon>Cavosteliaceae</taxon>
        <taxon>Planoprotostelium</taxon>
    </lineage>
</organism>
<dbReference type="CDD" id="cd14319">
    <property type="entry name" value="UBA_NBR1"/>
    <property type="match status" value="1"/>
</dbReference>
<gene>
    <name evidence="3" type="ORF">PROFUN_10392</name>
</gene>
<dbReference type="AlphaFoldDB" id="A0A2P6NEE1"/>
<dbReference type="Proteomes" id="UP000241769">
    <property type="component" value="Unassembled WGS sequence"/>
</dbReference>
<feature type="compositionally biased region" description="Pro residues" evidence="1">
    <location>
        <begin position="180"/>
        <end position="192"/>
    </location>
</feature>
<proteinExistence type="predicted"/>
<dbReference type="SUPFAM" id="SSF46934">
    <property type="entry name" value="UBA-like"/>
    <property type="match status" value="1"/>
</dbReference>
<dbReference type="Pfam" id="PF00564">
    <property type="entry name" value="PB1"/>
    <property type="match status" value="1"/>
</dbReference>
<dbReference type="InterPro" id="IPR032350">
    <property type="entry name" value="Nbr1_FW"/>
</dbReference>